<protein>
    <submittedName>
        <fullName evidence="5">70-kilodalton heat shock protein</fullName>
    </submittedName>
</protein>
<dbReference type="FunFam" id="3.30.420.40:FF:000026">
    <property type="entry name" value="Heat shock protein 70"/>
    <property type="match status" value="1"/>
</dbReference>
<gene>
    <name evidence="5" type="ORF">KIW84_035505</name>
</gene>
<dbReference type="InterPro" id="IPR043129">
    <property type="entry name" value="ATPase_NBD"/>
</dbReference>
<sequence length="618" mass="68323">MAKKYEGCAVGIDLGTTYSCVAVWLDEHNRAEIIHNEQGNRTTPSFVAFTDDQRLIGDAAKNQVATNAENTVFDAKRLIGRKYSDSVVQKDRMLWPFKVISGVNDKPMIVVKYKGQEKLLCAEEISSMILTKMREIAEKFLESPIKNVVVTVPAYFCDAQRKATVDAGAIAGLNVIRIINEPTAAALAYGLDKRSNCVGEKNIFVFDLGGGTFDVSILTIKDKVFQVKATGGNTHLGGEDIDNRMVNYFVDEFKRKNKVDITGNPRALRRLRTACERAKRVLSFSVVTTVEVDSLFQGIDFFSSITRAKFEEINMDIFNECMEIVKSCLTDANMDKSTVNDVVLVGGSSRIPKVQQLLQEYFNGKDLCMSINPDEAVAYGAAVQAALLSEGFQNVPNLVLRDVTPLSLGLSATGDIMNVVIPRNTCIPVKITQSRETVADNQPDVLIEVYEGERTRASDNNLLGSFTLSGIPPSPRGYSFNVCFAIDENGILTVSATDKSTGNMNEITITNYKERLPADEIKKLIEEAKNYGIEDKKFLKKAKVMNALDYCVYKVKNALKQPEPNSKLSSVDIDMINSAITVASNLLDSSQQVEIGVLKSHLKELESMLERIITDKKE</sequence>
<dbReference type="FunFam" id="3.90.640.10:FF:000002">
    <property type="entry name" value="Heat shock 70 kDa"/>
    <property type="match status" value="1"/>
</dbReference>
<proteinExistence type="inferred from homology"/>
<evidence type="ECO:0000256" key="1">
    <source>
        <dbReference type="ARBA" id="ARBA00007381"/>
    </source>
</evidence>
<comment type="similarity">
    <text evidence="1 4">Belongs to the heat shock protein 70 family.</text>
</comment>
<dbReference type="Gene3D" id="3.90.640.10">
    <property type="entry name" value="Actin, Chain A, domain 4"/>
    <property type="match status" value="1"/>
</dbReference>
<dbReference type="Gramene" id="Psat03G0550500-T1">
    <property type="protein sequence ID" value="KAI5431349.1"/>
    <property type="gene ID" value="KIW84_035505"/>
</dbReference>
<dbReference type="Gene3D" id="3.30.30.30">
    <property type="match status" value="1"/>
</dbReference>
<dbReference type="InterPro" id="IPR018181">
    <property type="entry name" value="Heat_shock_70_CS"/>
</dbReference>
<dbReference type="Gene3D" id="2.60.34.10">
    <property type="entry name" value="Substrate Binding Domain Of DNAk, Chain A, domain 1"/>
    <property type="match status" value="1"/>
</dbReference>
<dbReference type="PROSITE" id="PS00297">
    <property type="entry name" value="HSP70_1"/>
    <property type="match status" value="1"/>
</dbReference>
<dbReference type="FunFam" id="3.30.30.30:FF:000001">
    <property type="entry name" value="heat shock 70 kDa protein-like"/>
    <property type="match status" value="1"/>
</dbReference>
<dbReference type="AlphaFoldDB" id="A0A9D5B6R9"/>
<evidence type="ECO:0000256" key="3">
    <source>
        <dbReference type="ARBA" id="ARBA00022840"/>
    </source>
</evidence>
<accession>A0A9D5B6R9</accession>
<dbReference type="GO" id="GO:0005524">
    <property type="term" value="F:ATP binding"/>
    <property type="evidence" value="ECO:0007669"/>
    <property type="project" value="UniProtKB-KW"/>
</dbReference>
<evidence type="ECO:0000313" key="5">
    <source>
        <dbReference type="EMBL" id="KAI5431349.1"/>
    </source>
</evidence>
<dbReference type="SUPFAM" id="SSF53067">
    <property type="entry name" value="Actin-like ATPase domain"/>
    <property type="match status" value="2"/>
</dbReference>
<dbReference type="Pfam" id="PF00012">
    <property type="entry name" value="HSP70"/>
    <property type="match status" value="1"/>
</dbReference>
<dbReference type="PROSITE" id="PS01036">
    <property type="entry name" value="HSP70_3"/>
    <property type="match status" value="1"/>
</dbReference>
<dbReference type="Proteomes" id="UP001058974">
    <property type="component" value="Chromosome 3"/>
</dbReference>
<dbReference type="GO" id="GO:0140662">
    <property type="term" value="F:ATP-dependent protein folding chaperone"/>
    <property type="evidence" value="ECO:0007669"/>
    <property type="project" value="InterPro"/>
</dbReference>
<evidence type="ECO:0000256" key="2">
    <source>
        <dbReference type="ARBA" id="ARBA00022741"/>
    </source>
</evidence>
<dbReference type="EMBL" id="JAMSHJ010000003">
    <property type="protein sequence ID" value="KAI5431349.1"/>
    <property type="molecule type" value="Genomic_DNA"/>
</dbReference>
<dbReference type="FunFam" id="2.60.34.10:FF:000012">
    <property type="entry name" value="Heat shock 70 kDa protein"/>
    <property type="match status" value="1"/>
</dbReference>
<organism evidence="5 6">
    <name type="scientific">Pisum sativum</name>
    <name type="common">Garden pea</name>
    <name type="synonym">Lathyrus oleraceus</name>
    <dbReference type="NCBI Taxonomy" id="3888"/>
    <lineage>
        <taxon>Eukaryota</taxon>
        <taxon>Viridiplantae</taxon>
        <taxon>Streptophyta</taxon>
        <taxon>Embryophyta</taxon>
        <taxon>Tracheophyta</taxon>
        <taxon>Spermatophyta</taxon>
        <taxon>Magnoliopsida</taxon>
        <taxon>eudicotyledons</taxon>
        <taxon>Gunneridae</taxon>
        <taxon>Pentapetalae</taxon>
        <taxon>rosids</taxon>
        <taxon>fabids</taxon>
        <taxon>Fabales</taxon>
        <taxon>Fabaceae</taxon>
        <taxon>Papilionoideae</taxon>
        <taxon>50 kb inversion clade</taxon>
        <taxon>NPAAA clade</taxon>
        <taxon>Hologalegina</taxon>
        <taxon>IRL clade</taxon>
        <taxon>Fabeae</taxon>
        <taxon>Lathyrus</taxon>
    </lineage>
</organism>
<reference evidence="5 6" key="1">
    <citation type="journal article" date="2022" name="Nat. Genet.">
        <title>Improved pea reference genome and pan-genome highlight genomic features and evolutionary characteristics.</title>
        <authorList>
            <person name="Yang T."/>
            <person name="Liu R."/>
            <person name="Luo Y."/>
            <person name="Hu S."/>
            <person name="Wang D."/>
            <person name="Wang C."/>
            <person name="Pandey M.K."/>
            <person name="Ge S."/>
            <person name="Xu Q."/>
            <person name="Li N."/>
            <person name="Li G."/>
            <person name="Huang Y."/>
            <person name="Saxena R.K."/>
            <person name="Ji Y."/>
            <person name="Li M."/>
            <person name="Yan X."/>
            <person name="He Y."/>
            <person name="Liu Y."/>
            <person name="Wang X."/>
            <person name="Xiang C."/>
            <person name="Varshney R.K."/>
            <person name="Ding H."/>
            <person name="Gao S."/>
            <person name="Zong X."/>
        </authorList>
    </citation>
    <scope>NUCLEOTIDE SEQUENCE [LARGE SCALE GENOMIC DNA]</scope>
    <source>
        <strain evidence="5 6">cv. Zhongwan 6</strain>
    </source>
</reference>
<dbReference type="Gene3D" id="3.30.420.40">
    <property type="match status" value="2"/>
</dbReference>
<evidence type="ECO:0000313" key="6">
    <source>
        <dbReference type="Proteomes" id="UP001058974"/>
    </source>
</evidence>
<dbReference type="SUPFAM" id="SSF100920">
    <property type="entry name" value="Heat shock protein 70kD (HSP70), peptide-binding domain"/>
    <property type="match status" value="1"/>
</dbReference>
<evidence type="ECO:0000256" key="4">
    <source>
        <dbReference type="RuleBase" id="RU003322"/>
    </source>
</evidence>
<comment type="caution">
    <text evidence="5">The sequence shown here is derived from an EMBL/GenBank/DDBJ whole genome shotgun (WGS) entry which is preliminary data.</text>
</comment>
<keyword evidence="5" id="KW-0346">Stress response</keyword>
<dbReference type="PRINTS" id="PR00301">
    <property type="entry name" value="HEATSHOCK70"/>
</dbReference>
<dbReference type="InterPro" id="IPR029047">
    <property type="entry name" value="HSP70_peptide-bd_sf"/>
</dbReference>
<dbReference type="PANTHER" id="PTHR19375">
    <property type="entry name" value="HEAT SHOCK PROTEIN 70KDA"/>
    <property type="match status" value="1"/>
</dbReference>
<keyword evidence="2 4" id="KW-0547">Nucleotide-binding</keyword>
<dbReference type="InterPro" id="IPR029048">
    <property type="entry name" value="HSP70_C_sf"/>
</dbReference>
<dbReference type="OrthoDB" id="1400057at2759"/>
<dbReference type="Gramene" id="PSAT_LOCUS11461_t1">
    <property type="protein sequence ID" value="CAL5191508.1"/>
    <property type="gene ID" value="PSAT_LOCUS11461"/>
</dbReference>
<dbReference type="SUPFAM" id="SSF100934">
    <property type="entry name" value="Heat shock protein 70kD (HSP70), C-terminal subdomain"/>
    <property type="match status" value="1"/>
</dbReference>
<dbReference type="InterPro" id="IPR013126">
    <property type="entry name" value="Hsp_70_fam"/>
</dbReference>
<name>A0A9D5B6R9_PEA</name>
<keyword evidence="6" id="KW-1185">Reference proteome</keyword>
<keyword evidence="3 4" id="KW-0067">ATP-binding</keyword>
<dbReference type="PROSITE" id="PS00329">
    <property type="entry name" value="HSP70_2"/>
    <property type="match status" value="1"/>
</dbReference>
<dbReference type="Gene3D" id="1.20.1270.10">
    <property type="match status" value="1"/>
</dbReference>